<organism evidence="2 3">
    <name type="scientific">Sphingobacterium deserti</name>
    <dbReference type="NCBI Taxonomy" id="1229276"/>
    <lineage>
        <taxon>Bacteria</taxon>
        <taxon>Pseudomonadati</taxon>
        <taxon>Bacteroidota</taxon>
        <taxon>Sphingobacteriia</taxon>
        <taxon>Sphingobacteriales</taxon>
        <taxon>Sphingobacteriaceae</taxon>
        <taxon>Sphingobacterium</taxon>
    </lineage>
</organism>
<protein>
    <recommendedName>
        <fullName evidence="1">YdhG-like domain-containing protein</fullName>
    </recommendedName>
</protein>
<comment type="caution">
    <text evidence="2">The sequence shown here is derived from an EMBL/GenBank/DDBJ whole genome shotgun (WGS) entry which is preliminary data.</text>
</comment>
<gene>
    <name evidence="2" type="ORF">DI53_2954</name>
</gene>
<dbReference type="eggNOG" id="COG5646">
    <property type="taxonomic scope" value="Bacteria"/>
</dbReference>
<reference evidence="3" key="1">
    <citation type="submission" date="2014-04" db="EMBL/GenBank/DDBJ databases">
        <title>Whole-Genome optical mapping and complete genome sequence of Sphingobacterium deserti sp. nov., a new spaces isolated from desert in the west of China.</title>
        <authorList>
            <person name="Teng C."/>
            <person name="Zhou Z."/>
            <person name="Li X."/>
            <person name="Chen M."/>
            <person name="Lin M."/>
            <person name="Wang L."/>
            <person name="Su S."/>
            <person name="Zhang C."/>
            <person name="Zhang W."/>
        </authorList>
    </citation>
    <scope>NUCLEOTIDE SEQUENCE [LARGE SCALE GENOMIC DNA]</scope>
    <source>
        <strain evidence="3">ACCC05744</strain>
    </source>
</reference>
<dbReference type="Gene3D" id="3.90.1150.200">
    <property type="match status" value="1"/>
</dbReference>
<dbReference type="AlphaFoldDB" id="A0A0B8T361"/>
<proteinExistence type="predicted"/>
<dbReference type="STRING" id="1229276.DI53_2954"/>
<evidence type="ECO:0000313" key="2">
    <source>
        <dbReference type="EMBL" id="KGE13423.1"/>
    </source>
</evidence>
<accession>A0A0B8T361</accession>
<dbReference type="SUPFAM" id="SSF159888">
    <property type="entry name" value="YdhG-like"/>
    <property type="match status" value="1"/>
</dbReference>
<keyword evidence="3" id="KW-1185">Reference proteome</keyword>
<sequence length="128" mass="14630">MKNTCNTIDEYIAQFPADQQQLLQATREVIRKAAPEATEAISYQMPTFRYHGNLIHFARFKNHLGIYPGPDAIVHYQAELAKYKTSKGAIQLPLNEELPQQLLEKIVHFNMQKMKEKAEAGSKKKTKG</sequence>
<dbReference type="RefSeq" id="WP_037501033.1">
    <property type="nucleotide sequence ID" value="NZ_JJMU01000053.1"/>
</dbReference>
<reference evidence="2 3" key="2">
    <citation type="journal article" date="2015" name="PLoS ONE">
        <title>Whole-Genome Optical Mapping and Finished Genome Sequence of Sphingobacterium deserti sp. nov., a New Species Isolated from the Western Desert of China.</title>
        <authorList>
            <person name="Teng C."/>
            <person name="Zhou Z."/>
            <person name="Molnar I."/>
            <person name="Li X."/>
            <person name="Tang R."/>
            <person name="Chen M."/>
            <person name="Wang L."/>
            <person name="Su S."/>
            <person name="Zhang W."/>
            <person name="Lin M."/>
        </authorList>
    </citation>
    <scope>NUCLEOTIDE SEQUENCE [LARGE SCALE GENOMIC DNA]</scope>
    <source>
        <strain evidence="3">ACCC05744</strain>
    </source>
</reference>
<feature type="domain" description="YdhG-like" evidence="1">
    <location>
        <begin position="19"/>
        <end position="110"/>
    </location>
</feature>
<dbReference type="EMBL" id="JJMU01000053">
    <property type="protein sequence ID" value="KGE13423.1"/>
    <property type="molecule type" value="Genomic_DNA"/>
</dbReference>
<dbReference type="Pfam" id="PF08818">
    <property type="entry name" value="DUF1801"/>
    <property type="match status" value="1"/>
</dbReference>
<dbReference type="InterPro" id="IPR014922">
    <property type="entry name" value="YdhG-like"/>
</dbReference>
<evidence type="ECO:0000259" key="1">
    <source>
        <dbReference type="Pfam" id="PF08818"/>
    </source>
</evidence>
<dbReference type="Proteomes" id="UP000031802">
    <property type="component" value="Unassembled WGS sequence"/>
</dbReference>
<dbReference type="OrthoDB" id="115213at2"/>
<evidence type="ECO:0000313" key="3">
    <source>
        <dbReference type="Proteomes" id="UP000031802"/>
    </source>
</evidence>
<name>A0A0B8T361_9SPHI</name>
<dbReference type="PATRIC" id="fig|1229276.3.peg.3056"/>